<dbReference type="RefSeq" id="WP_206961214.1">
    <property type="nucleotide sequence ID" value="NZ_BAAAJJ010000018.1"/>
</dbReference>
<sequence length="1084" mass="111602">MRPLARAALAAVAVCTALPPGIATAAGPPDSATTAATATATTSQEIPAGLTGGRTVTLVTGDKVTVYPGPDGRQLTSVEPAEGRESLPFATVRGKDGHTSVTPADAQPLIAEQRVDPRLFDVTGLLSMKYGDKDRTTLPLIADGAPKSSPAAARSLPAVGFTTGAVKKADLDTVWSQTLKGEGHLWLDGRRRTLDETSTKQIGADKAWAKGLTGKGVTVAVVDTGADTTHPDLAGAIVASKDFTGTDEKDGNGHGTHVASTIAGRGTKHPSVAPGVSLAIAKVLNSQGQGTDSTVLAGMAWAAKDAKAKIINMSLGGTDTQGTDPLEAAVDELSQSTGALFVIAAGNDGRKGDRTVGSPGSADSALTVGAVDSTGALADFSSRGPRIGDYGVKPEIAAPGVGIIAARAAGTNLDTPVDDLYEAASGTSMATPHVAGAAAILAQEHPTWSGARLKDVLTGSASADSYTPFQTGAGQLDVAAAVESTITADPANTSTYVKYGTKSATKTVTYTNTSARTVTLRLSEDAPAIRTDDRSVRVPAHGSASVRLEIGGRGTKPGAYSGTLTARGGGQTVRTVLGAYIEPEAGDVTVNFLDFAGSPVPDQAWSIINMKTGEADAVIAPEGTGTVHLPAGKYTMPVYLRIKDLTGKSVAVMANVPVTVKAGTQTVTVDARTTSKLDAVLDDDPNAKLTQQTLDLNRRIGDIEVDWQTSVSPTTVTMVPPAKAPGLVFHHHSTLIPGSKSVTQNWRADTLDVRKGEVPADLAHHASLATLTHTKSAYRGTALVSQGIALQMGPVYPGSGSVRLIRSTIASGANFTHYVENAEPGLQWDRIIGMNSYTGGVYGTIDIRPLTDGYQEAFGNSAFGPVIASGEAVRQGDTATVTVPNMMADPTPGRRGVSSGSSALTLSQQDGTPIASFEGVDAVPALTAQLPSAKGTYTLTLDQTRDGWPLPKSGHVTTDWTFLSRHTHGKMAQDLPLNSLRIRPEGLDNGNGNGVPSGSPTTQVTVSAVGGPAVRTLKAEVSFDDGTTWTTLPVSRNADGTWTTTVTNIKDEAALHTAATLRITAQNKEGGSVTQTVHSAYEIR</sequence>
<dbReference type="InterPro" id="IPR036852">
    <property type="entry name" value="Peptidase_S8/S53_dom_sf"/>
</dbReference>
<reference evidence="10" key="1">
    <citation type="submission" date="2021-03" db="EMBL/GenBank/DDBJ databases">
        <title>Streptomyces poriferae sp. nov., a novel marine sponge-derived Actinobacteria species with anti-MRSA activity.</title>
        <authorList>
            <person name="Sandoval-Powers M."/>
            <person name="Kralova S."/>
            <person name="Nguyen G.-S."/>
            <person name="Fawwal D."/>
            <person name="Degnes K."/>
            <person name="Klinkenberg G."/>
            <person name="Sletta H."/>
            <person name="Wentzel A."/>
            <person name="Liles M.R."/>
        </authorList>
    </citation>
    <scope>NUCLEOTIDE SEQUENCE</scope>
    <source>
        <strain evidence="10">DSM 41794</strain>
    </source>
</reference>
<proteinExistence type="inferred from homology"/>
<dbReference type="InterPro" id="IPR000209">
    <property type="entry name" value="Peptidase_S8/S53_dom"/>
</dbReference>
<dbReference type="PROSITE" id="PS00138">
    <property type="entry name" value="SUBTILASE_SER"/>
    <property type="match status" value="1"/>
</dbReference>
<evidence type="ECO:0000313" key="11">
    <source>
        <dbReference type="Proteomes" id="UP000664167"/>
    </source>
</evidence>
<dbReference type="InterPro" id="IPR023828">
    <property type="entry name" value="Peptidase_S8_Ser-AS"/>
</dbReference>
<keyword evidence="2 6" id="KW-0645">Protease</keyword>
<feature type="signal peptide" evidence="8">
    <location>
        <begin position="1"/>
        <end position="25"/>
    </location>
</feature>
<dbReference type="GO" id="GO:0004252">
    <property type="term" value="F:serine-type endopeptidase activity"/>
    <property type="evidence" value="ECO:0007669"/>
    <property type="project" value="UniProtKB-UniRule"/>
</dbReference>
<dbReference type="InterPro" id="IPR022398">
    <property type="entry name" value="Peptidase_S8_His-AS"/>
</dbReference>
<organism evidence="10 11">
    <name type="scientific">Streptomyces beijiangensis</name>
    <dbReference type="NCBI Taxonomy" id="163361"/>
    <lineage>
        <taxon>Bacteria</taxon>
        <taxon>Bacillati</taxon>
        <taxon>Actinomycetota</taxon>
        <taxon>Actinomycetes</taxon>
        <taxon>Kitasatosporales</taxon>
        <taxon>Streptomycetaceae</taxon>
        <taxon>Streptomyces</taxon>
    </lineage>
</organism>
<evidence type="ECO:0000256" key="4">
    <source>
        <dbReference type="ARBA" id="ARBA00022825"/>
    </source>
</evidence>
<protein>
    <submittedName>
        <fullName evidence="10">S8 family serine peptidase</fullName>
    </submittedName>
</protein>
<keyword evidence="11" id="KW-1185">Reference proteome</keyword>
<dbReference type="PANTHER" id="PTHR43399:SF4">
    <property type="entry name" value="CELL WALL-ASSOCIATED PROTEASE"/>
    <property type="match status" value="1"/>
</dbReference>
<evidence type="ECO:0000256" key="3">
    <source>
        <dbReference type="ARBA" id="ARBA00022801"/>
    </source>
</evidence>
<feature type="chain" id="PRO_5037291016" evidence="8">
    <location>
        <begin position="26"/>
        <end position="1084"/>
    </location>
</feature>
<keyword evidence="3 6" id="KW-0378">Hydrolase</keyword>
<evidence type="ECO:0000256" key="6">
    <source>
        <dbReference type="PROSITE-ProRule" id="PRU01240"/>
    </source>
</evidence>
<dbReference type="PROSITE" id="PS51892">
    <property type="entry name" value="SUBTILASE"/>
    <property type="match status" value="1"/>
</dbReference>
<accession>A0A939F496</accession>
<evidence type="ECO:0000256" key="1">
    <source>
        <dbReference type="ARBA" id="ARBA00011073"/>
    </source>
</evidence>
<evidence type="ECO:0000259" key="9">
    <source>
        <dbReference type="Pfam" id="PF00082"/>
    </source>
</evidence>
<dbReference type="PANTHER" id="PTHR43399">
    <property type="entry name" value="SUBTILISIN-RELATED"/>
    <property type="match status" value="1"/>
</dbReference>
<feature type="active site" description="Charge relay system" evidence="5 6">
    <location>
        <position position="428"/>
    </location>
</feature>
<comment type="caution">
    <text evidence="10">The sequence shown here is derived from an EMBL/GenBank/DDBJ whole genome shotgun (WGS) entry which is preliminary data.</text>
</comment>
<dbReference type="PRINTS" id="PR00723">
    <property type="entry name" value="SUBTILISIN"/>
</dbReference>
<dbReference type="SUPFAM" id="SSF52743">
    <property type="entry name" value="Subtilisin-like"/>
    <property type="match status" value="1"/>
</dbReference>
<evidence type="ECO:0000313" key="10">
    <source>
        <dbReference type="EMBL" id="MBO0511807.1"/>
    </source>
</evidence>
<feature type="region of interest" description="Disordered" evidence="7">
    <location>
        <begin position="883"/>
        <end position="906"/>
    </location>
</feature>
<dbReference type="EMBL" id="JAFLRJ010000072">
    <property type="protein sequence ID" value="MBO0511807.1"/>
    <property type="molecule type" value="Genomic_DNA"/>
</dbReference>
<gene>
    <name evidence="10" type="ORF">J0695_08270</name>
</gene>
<dbReference type="PROSITE" id="PS00137">
    <property type="entry name" value="SUBTILASE_HIS"/>
    <property type="match status" value="1"/>
</dbReference>
<evidence type="ECO:0000256" key="7">
    <source>
        <dbReference type="SAM" id="MobiDB-lite"/>
    </source>
</evidence>
<evidence type="ECO:0000256" key="5">
    <source>
        <dbReference type="PIRSR" id="PIRSR615500-1"/>
    </source>
</evidence>
<keyword evidence="8" id="KW-0732">Signal</keyword>
<dbReference type="Proteomes" id="UP000664167">
    <property type="component" value="Unassembled WGS sequence"/>
</dbReference>
<feature type="domain" description="Peptidase S8/S53" evidence="9">
    <location>
        <begin position="214"/>
        <end position="474"/>
    </location>
</feature>
<dbReference type="InterPro" id="IPR015500">
    <property type="entry name" value="Peptidase_S8_subtilisin-rel"/>
</dbReference>
<evidence type="ECO:0000256" key="2">
    <source>
        <dbReference type="ARBA" id="ARBA00022670"/>
    </source>
</evidence>
<name>A0A939F496_9ACTN</name>
<feature type="active site" description="Charge relay system" evidence="5 6">
    <location>
        <position position="254"/>
    </location>
</feature>
<dbReference type="Pfam" id="PF00082">
    <property type="entry name" value="Peptidase_S8"/>
    <property type="match status" value="1"/>
</dbReference>
<dbReference type="InterPro" id="IPR051048">
    <property type="entry name" value="Peptidase_S8/S53_subtilisin"/>
</dbReference>
<keyword evidence="4 6" id="KW-0720">Serine protease</keyword>
<dbReference type="Gene3D" id="3.40.50.200">
    <property type="entry name" value="Peptidase S8/S53 domain"/>
    <property type="match status" value="1"/>
</dbReference>
<evidence type="ECO:0000256" key="8">
    <source>
        <dbReference type="SAM" id="SignalP"/>
    </source>
</evidence>
<comment type="similarity">
    <text evidence="1 6">Belongs to the peptidase S8 family.</text>
</comment>
<dbReference type="AlphaFoldDB" id="A0A939F496"/>
<feature type="active site" description="Charge relay system" evidence="5 6">
    <location>
        <position position="223"/>
    </location>
</feature>
<dbReference type="GO" id="GO:0006508">
    <property type="term" value="P:proteolysis"/>
    <property type="evidence" value="ECO:0007669"/>
    <property type="project" value="UniProtKB-KW"/>
</dbReference>